<feature type="binding site" evidence="9">
    <location>
        <position position="142"/>
    </location>
    <ligand>
        <name>Mg(2+)</name>
        <dbReference type="ChEBI" id="CHEBI:18420"/>
        <note>catalytic</note>
    </ligand>
</feature>
<accession>A0A2N7WA12</accession>
<dbReference type="Pfam" id="PF01223">
    <property type="entry name" value="Endonuclease_NS"/>
    <property type="match status" value="1"/>
</dbReference>
<reference evidence="14 15" key="1">
    <citation type="submission" date="2018-01" db="EMBL/GenBank/DDBJ databases">
        <title>Whole genome analyses suggest that Burkholderia sensu lato contains two further novel genera in the rhizoxinica-symbiotica group Mycetohabitans gen. nov., and Trinickia gen. nov.: implications for the evolution of diazotrophy and nodulation in the Burkholderiaceae.</title>
        <authorList>
            <person name="Estrada-de los Santos P."/>
            <person name="Palmer M."/>
            <person name="Chavez-Ramirez B."/>
            <person name="Beukes C."/>
            <person name="Steenkamp E.T."/>
            <person name="Hirsch A.M."/>
            <person name="Manyaka P."/>
            <person name="Maluk M."/>
            <person name="Lafos M."/>
            <person name="Crook M."/>
            <person name="Gross E."/>
            <person name="Simon M.F."/>
            <person name="Bueno dos Reis Junior F."/>
            <person name="Poole P.S."/>
            <person name="Venter S.N."/>
            <person name="James E.K."/>
        </authorList>
    </citation>
    <scope>NUCLEOTIDE SEQUENCE [LARGE SCALE GENOMIC DNA]</scope>
    <source>
        <strain evidence="14 15">GP25-8</strain>
    </source>
</reference>
<keyword evidence="6 10" id="KW-0378">Hydrolase</keyword>
<dbReference type="InterPro" id="IPR040255">
    <property type="entry name" value="Non-specific_endonuclease"/>
</dbReference>
<protein>
    <recommendedName>
        <fullName evidence="10">Endonuclease</fullName>
        <ecNumber evidence="10">3.1.30.-</ecNumber>
    </recommendedName>
</protein>
<dbReference type="PANTHER" id="PTHR13966:SF5">
    <property type="entry name" value="ENDONUCLEASE G, MITOCHONDRIAL"/>
    <property type="match status" value="1"/>
</dbReference>
<dbReference type="GO" id="GO:0003676">
    <property type="term" value="F:nucleic acid binding"/>
    <property type="evidence" value="ECO:0007669"/>
    <property type="project" value="InterPro"/>
</dbReference>
<proteinExistence type="inferred from homology"/>
<dbReference type="PROSITE" id="PS01070">
    <property type="entry name" value="NUCLEASE_NON_SPEC"/>
    <property type="match status" value="1"/>
</dbReference>
<evidence type="ECO:0000256" key="3">
    <source>
        <dbReference type="ARBA" id="ARBA00022722"/>
    </source>
</evidence>
<dbReference type="SMART" id="SM00892">
    <property type="entry name" value="Endonuclease_NS"/>
    <property type="match status" value="1"/>
</dbReference>
<evidence type="ECO:0000256" key="6">
    <source>
        <dbReference type="ARBA" id="ARBA00022801"/>
    </source>
</evidence>
<evidence type="ECO:0000256" key="4">
    <source>
        <dbReference type="ARBA" id="ARBA00022723"/>
    </source>
</evidence>
<dbReference type="Proteomes" id="UP000235347">
    <property type="component" value="Unassembled WGS sequence"/>
</dbReference>
<feature type="active site" description="Proton acceptor" evidence="8">
    <location>
        <position position="112"/>
    </location>
</feature>
<dbReference type="InterPro" id="IPR044925">
    <property type="entry name" value="His-Me_finger_sf"/>
</dbReference>
<dbReference type="InterPro" id="IPR018524">
    <property type="entry name" value="DNA/RNA_endonuclease_AS"/>
</dbReference>
<evidence type="ECO:0000256" key="8">
    <source>
        <dbReference type="PIRSR" id="PIRSR640255-1"/>
    </source>
</evidence>
<evidence type="ECO:0000256" key="2">
    <source>
        <dbReference type="ARBA" id="ARBA00010052"/>
    </source>
</evidence>
<dbReference type="GO" id="GO:0016787">
    <property type="term" value="F:hydrolase activity"/>
    <property type="evidence" value="ECO:0007669"/>
    <property type="project" value="UniProtKB-KW"/>
</dbReference>
<feature type="chain" id="PRO_5014808571" description="Endonuclease" evidence="11">
    <location>
        <begin position="20"/>
        <end position="249"/>
    </location>
</feature>
<dbReference type="InterPro" id="IPR001604">
    <property type="entry name" value="Endo_G_ENPP1-like_dom"/>
</dbReference>
<evidence type="ECO:0000256" key="9">
    <source>
        <dbReference type="PIRSR" id="PIRSR640255-2"/>
    </source>
</evidence>
<dbReference type="Gene3D" id="3.40.570.10">
    <property type="entry name" value="Extracellular Endonuclease, subunit A"/>
    <property type="match status" value="1"/>
</dbReference>
<feature type="signal peptide" evidence="11">
    <location>
        <begin position="1"/>
        <end position="19"/>
    </location>
</feature>
<dbReference type="InterPro" id="IPR044929">
    <property type="entry name" value="DNA/RNA_non-sp_Endonuclease_sf"/>
</dbReference>
<dbReference type="EMBL" id="PNYB01000005">
    <property type="protein sequence ID" value="PMS26219.1"/>
    <property type="molecule type" value="Genomic_DNA"/>
</dbReference>
<dbReference type="AlphaFoldDB" id="A0A2N7WA12"/>
<keyword evidence="3 10" id="KW-0540">Nuclease</keyword>
<keyword evidence="5 10" id="KW-0255">Endonuclease</keyword>
<dbReference type="RefSeq" id="WP_102609315.1">
    <property type="nucleotide sequence ID" value="NZ_CADIKD010000008.1"/>
</dbReference>
<name>A0A2N7WA12_9BURK</name>
<evidence type="ECO:0000256" key="10">
    <source>
        <dbReference type="RuleBase" id="RU366055"/>
    </source>
</evidence>
<gene>
    <name evidence="14" type="ORF">C0Z19_08325</name>
</gene>
<evidence type="ECO:0000259" key="12">
    <source>
        <dbReference type="SMART" id="SM00477"/>
    </source>
</evidence>
<dbReference type="SMART" id="SM00477">
    <property type="entry name" value="NUC"/>
    <property type="match status" value="1"/>
</dbReference>
<evidence type="ECO:0000313" key="15">
    <source>
        <dbReference type="Proteomes" id="UP000235347"/>
    </source>
</evidence>
<dbReference type="GO" id="GO:0004519">
    <property type="term" value="F:endonuclease activity"/>
    <property type="evidence" value="ECO:0007669"/>
    <property type="project" value="UniProtKB-UniRule"/>
</dbReference>
<dbReference type="InterPro" id="IPR020821">
    <property type="entry name" value="ENPP1-3/EXOG-like_nuc-like"/>
</dbReference>
<comment type="similarity">
    <text evidence="2 10">Belongs to the DNA/RNA non-specific endonuclease family.</text>
</comment>
<evidence type="ECO:0000259" key="13">
    <source>
        <dbReference type="SMART" id="SM00892"/>
    </source>
</evidence>
<sequence>MKKLLVTFLMAAAAHAVVAAECPQFAPNGQFPVLSNAKMAPKTRLLCYTDFAVLHSGLTHGPLWSAEHLTRAHLDEAKEQVRTNKFFQDPSLPPGEGATLADYKRSGFDRGHMSPAGDRWNGEAMAQSFTLANVVPQDRENNQHLWAHVETAVRKIAKRYGEAYVMTGPLFAGQTLRTIGASHVFVPTQLFKVVYVPAAKMAFAVVVDNVSTNRYDVKTVHELEAMSGMRFPGIPESLKDQRIGGLKGV</sequence>
<feature type="domain" description="DNA/RNA non-specific endonuclease/pyrophosphatase/phosphodiesterase" evidence="13">
    <location>
        <begin position="47"/>
        <end position="237"/>
    </location>
</feature>
<keyword evidence="7" id="KW-0460">Magnesium</keyword>
<dbReference type="GO" id="GO:0046872">
    <property type="term" value="F:metal ion binding"/>
    <property type="evidence" value="ECO:0007669"/>
    <property type="project" value="UniProtKB-KW"/>
</dbReference>
<evidence type="ECO:0000313" key="14">
    <source>
        <dbReference type="EMBL" id="PMS26219.1"/>
    </source>
</evidence>
<keyword evidence="11" id="KW-0732">Signal</keyword>
<dbReference type="SUPFAM" id="SSF54060">
    <property type="entry name" value="His-Me finger endonucleases"/>
    <property type="match status" value="1"/>
</dbReference>
<comment type="caution">
    <text evidence="14">The sequence shown here is derived from an EMBL/GenBank/DDBJ whole genome shotgun (WGS) entry which is preliminary data.</text>
</comment>
<keyword evidence="4 9" id="KW-0479">Metal-binding</keyword>
<dbReference type="PANTHER" id="PTHR13966">
    <property type="entry name" value="ENDONUCLEASE RELATED"/>
    <property type="match status" value="1"/>
</dbReference>
<evidence type="ECO:0000256" key="1">
    <source>
        <dbReference type="ARBA" id="ARBA00001946"/>
    </source>
</evidence>
<organism evidence="14 15">
    <name type="scientific">Trinickia soli</name>
    <dbReference type="NCBI Taxonomy" id="380675"/>
    <lineage>
        <taxon>Bacteria</taxon>
        <taxon>Pseudomonadati</taxon>
        <taxon>Pseudomonadota</taxon>
        <taxon>Betaproteobacteria</taxon>
        <taxon>Burkholderiales</taxon>
        <taxon>Burkholderiaceae</taxon>
        <taxon>Trinickia</taxon>
    </lineage>
</organism>
<dbReference type="EC" id="3.1.30.-" evidence="10"/>
<evidence type="ECO:0000256" key="11">
    <source>
        <dbReference type="SAM" id="SignalP"/>
    </source>
</evidence>
<comment type="cofactor">
    <cofactor evidence="1 10">
        <name>Mg(2+)</name>
        <dbReference type="ChEBI" id="CHEBI:18420"/>
    </cofactor>
</comment>
<feature type="domain" description="ENPP1-3/EXOG-like endonuclease/phosphodiesterase" evidence="12">
    <location>
        <begin position="48"/>
        <end position="237"/>
    </location>
</feature>
<evidence type="ECO:0000256" key="7">
    <source>
        <dbReference type="ARBA" id="ARBA00022842"/>
    </source>
</evidence>
<dbReference type="CDD" id="cd00091">
    <property type="entry name" value="NUC"/>
    <property type="match status" value="1"/>
</dbReference>
<keyword evidence="15" id="KW-1185">Reference proteome</keyword>
<evidence type="ECO:0000256" key="5">
    <source>
        <dbReference type="ARBA" id="ARBA00022759"/>
    </source>
</evidence>